<reference evidence="4 5" key="1">
    <citation type="submission" date="2018-06" db="EMBL/GenBank/DDBJ databases">
        <title>Comparative genomics reveals the genomic features of Rhizophagus irregularis, R. cerebriforme, R. diaphanum and Gigaspora rosea, and their symbiotic lifestyle signature.</title>
        <authorList>
            <person name="Morin E."/>
            <person name="San Clemente H."/>
            <person name="Chen E.C.H."/>
            <person name="De La Providencia I."/>
            <person name="Hainaut M."/>
            <person name="Kuo A."/>
            <person name="Kohler A."/>
            <person name="Murat C."/>
            <person name="Tang N."/>
            <person name="Roy S."/>
            <person name="Loubradou J."/>
            <person name="Henrissat B."/>
            <person name="Grigoriev I.V."/>
            <person name="Corradi N."/>
            <person name="Roux C."/>
            <person name="Martin F.M."/>
        </authorList>
    </citation>
    <scope>NUCLEOTIDE SEQUENCE [LARGE SCALE GENOMIC DNA]</scope>
    <source>
        <strain evidence="4 5">DAOM 194757</strain>
    </source>
</reference>
<dbReference type="Gene3D" id="2.120.10.80">
    <property type="entry name" value="Kelch-type beta propeller"/>
    <property type="match status" value="1"/>
</dbReference>
<dbReference type="Pfam" id="PF24981">
    <property type="entry name" value="Beta-prop_ATRN-LZTR1"/>
    <property type="match status" value="1"/>
</dbReference>
<evidence type="ECO:0000313" key="5">
    <source>
        <dbReference type="Proteomes" id="UP000266673"/>
    </source>
</evidence>
<evidence type="ECO:0000259" key="3">
    <source>
        <dbReference type="Pfam" id="PF24981"/>
    </source>
</evidence>
<keyword evidence="5" id="KW-1185">Reference proteome</keyword>
<dbReference type="InterPro" id="IPR015915">
    <property type="entry name" value="Kelch-typ_b-propeller"/>
</dbReference>
<dbReference type="EMBL" id="QKWP01000767">
    <property type="protein sequence ID" value="RIB15167.1"/>
    <property type="molecule type" value="Genomic_DNA"/>
</dbReference>
<dbReference type="InterPro" id="IPR056737">
    <property type="entry name" value="Beta-prop_ATRN-MKLN-like"/>
</dbReference>
<accession>A0A397V156</accession>
<evidence type="ECO:0000256" key="2">
    <source>
        <dbReference type="ARBA" id="ARBA00022737"/>
    </source>
</evidence>
<dbReference type="PANTHER" id="PTHR46093:SF18">
    <property type="entry name" value="FIBRONECTIN TYPE-III DOMAIN-CONTAINING PROTEIN"/>
    <property type="match status" value="1"/>
</dbReference>
<dbReference type="AlphaFoldDB" id="A0A397V156"/>
<name>A0A397V156_9GLOM</name>
<dbReference type="SUPFAM" id="SSF117281">
    <property type="entry name" value="Kelch motif"/>
    <property type="match status" value="1"/>
</dbReference>
<comment type="caution">
    <text evidence="4">The sequence shown here is derived from an EMBL/GenBank/DDBJ whole genome shotgun (WGS) entry which is preliminary data.</text>
</comment>
<evidence type="ECO:0000256" key="1">
    <source>
        <dbReference type="ARBA" id="ARBA00022441"/>
    </source>
</evidence>
<dbReference type="OrthoDB" id="432528at2759"/>
<dbReference type="PANTHER" id="PTHR46093">
    <property type="entry name" value="ACYL-COA-BINDING DOMAIN-CONTAINING PROTEIN 5"/>
    <property type="match status" value="1"/>
</dbReference>
<organism evidence="4 5">
    <name type="scientific">Gigaspora rosea</name>
    <dbReference type="NCBI Taxonomy" id="44941"/>
    <lineage>
        <taxon>Eukaryota</taxon>
        <taxon>Fungi</taxon>
        <taxon>Fungi incertae sedis</taxon>
        <taxon>Mucoromycota</taxon>
        <taxon>Glomeromycotina</taxon>
        <taxon>Glomeromycetes</taxon>
        <taxon>Diversisporales</taxon>
        <taxon>Gigasporaceae</taxon>
        <taxon>Gigaspora</taxon>
    </lineage>
</organism>
<keyword evidence="1" id="KW-0880">Kelch repeat</keyword>
<gene>
    <name evidence="4" type="ORF">C2G38_2143709</name>
</gene>
<keyword evidence="2" id="KW-0677">Repeat</keyword>
<feature type="non-terminal residue" evidence="4">
    <location>
        <position position="255"/>
    </location>
</feature>
<protein>
    <recommendedName>
        <fullName evidence="3">Attractin/MKLN-like beta-propeller domain-containing protein</fullName>
    </recommendedName>
</protein>
<dbReference type="Proteomes" id="UP000266673">
    <property type="component" value="Unassembled WGS sequence"/>
</dbReference>
<proteinExistence type="predicted"/>
<evidence type="ECO:0000313" key="4">
    <source>
        <dbReference type="EMBL" id="RIB15167.1"/>
    </source>
</evidence>
<feature type="domain" description="Attractin/MKLN-like beta-propeller" evidence="3">
    <location>
        <begin position="7"/>
        <end position="249"/>
    </location>
</feature>
<sequence>MYRAVYQSWLVPEQGINGTQPSRRRSTSTVIDSNGIAYIFGGRVELDMASDKLILYNEMYIFNTIQVSWQNISAAPNTPSRRSHSAAVLLQNGKIVYIGGVGQNAPGNQTNLISMDEIQIFDTNTLSWSSHKANTPSTIQSRVGHTAVLTPDKNSLIIMGGTSSIEYNQTTVTPGLLMLDVQSEPFKYSIPKTSGASENNPPPLSFHTANVYRDYMIVAFGNITNGEKESQEVSSNIYLLYIPCMSWESTFISGK</sequence>